<protein>
    <recommendedName>
        <fullName evidence="1">Methyltransferase type 11 domain-containing protein</fullName>
    </recommendedName>
</protein>
<proteinExistence type="predicted"/>
<dbReference type="EMBL" id="LNQE01000055">
    <property type="protein sequence ID" value="KUG29647.1"/>
    <property type="molecule type" value="Genomic_DNA"/>
</dbReference>
<dbReference type="AlphaFoldDB" id="A0A0W8G921"/>
<evidence type="ECO:0000259" key="1">
    <source>
        <dbReference type="Pfam" id="PF08241"/>
    </source>
</evidence>
<dbReference type="Pfam" id="PF08241">
    <property type="entry name" value="Methyltransf_11"/>
    <property type="match status" value="1"/>
</dbReference>
<evidence type="ECO:0000313" key="2">
    <source>
        <dbReference type="EMBL" id="KUG29647.1"/>
    </source>
</evidence>
<dbReference type="InterPro" id="IPR029063">
    <property type="entry name" value="SAM-dependent_MTases_sf"/>
</dbReference>
<gene>
    <name evidence="2" type="ORF">ASZ90_000450</name>
</gene>
<dbReference type="GO" id="GO:0008757">
    <property type="term" value="F:S-adenosylmethionine-dependent methyltransferase activity"/>
    <property type="evidence" value="ECO:0007669"/>
    <property type="project" value="InterPro"/>
</dbReference>
<organism evidence="2">
    <name type="scientific">hydrocarbon metagenome</name>
    <dbReference type="NCBI Taxonomy" id="938273"/>
    <lineage>
        <taxon>unclassified sequences</taxon>
        <taxon>metagenomes</taxon>
        <taxon>ecological metagenomes</taxon>
    </lineage>
</organism>
<comment type="caution">
    <text evidence="2">The sequence shown here is derived from an EMBL/GenBank/DDBJ whole genome shotgun (WGS) entry which is preliminary data.</text>
</comment>
<accession>A0A0W8G921</accession>
<sequence>MPDGCLDGVVFECVLSALPGMAEALVEVRRVLVPGGRLLVTDLYRRDGAAGEPCADGSCAAGARTREAILDELFRAGLVPVLFEDHSRFLAELTGKLLFAGFSAADVGTALTGRTPGCACGLEALRPRLGYFLCVAVKEVS</sequence>
<dbReference type="Gene3D" id="3.40.50.150">
    <property type="entry name" value="Vaccinia Virus protein VP39"/>
    <property type="match status" value="1"/>
</dbReference>
<dbReference type="SUPFAM" id="SSF53335">
    <property type="entry name" value="S-adenosyl-L-methionine-dependent methyltransferases"/>
    <property type="match status" value="1"/>
</dbReference>
<reference evidence="2" key="1">
    <citation type="journal article" date="2015" name="Proc. Natl. Acad. Sci. U.S.A.">
        <title>Networks of energetic and metabolic interactions define dynamics in microbial communities.</title>
        <authorList>
            <person name="Embree M."/>
            <person name="Liu J.K."/>
            <person name="Al-Bassam M.M."/>
            <person name="Zengler K."/>
        </authorList>
    </citation>
    <scope>NUCLEOTIDE SEQUENCE</scope>
</reference>
<dbReference type="InterPro" id="IPR013216">
    <property type="entry name" value="Methyltransf_11"/>
</dbReference>
<name>A0A0W8G921_9ZZZZ</name>
<feature type="domain" description="Methyltransferase type 11" evidence="1">
    <location>
        <begin position="2"/>
        <end position="40"/>
    </location>
</feature>